<dbReference type="Proteomes" id="UP001054945">
    <property type="component" value="Unassembled WGS sequence"/>
</dbReference>
<proteinExistence type="predicted"/>
<dbReference type="AlphaFoldDB" id="A0AAV4QLV3"/>
<evidence type="ECO:0000313" key="3">
    <source>
        <dbReference type="Proteomes" id="UP001054945"/>
    </source>
</evidence>
<feature type="region of interest" description="Disordered" evidence="1">
    <location>
        <begin position="57"/>
        <end position="80"/>
    </location>
</feature>
<accession>A0AAV4QLV3</accession>
<name>A0AAV4QLV3_CAEEX</name>
<sequence length="80" mass="8812">MGRFHPQEGRSSSFWAAPTFILALTLSGSYEVICNHLSLNMHNLRVVYQRSETLWEGGESDITGKDPATGSDVLVEDGLD</sequence>
<gene>
    <name evidence="2" type="ORF">CEXT_713311</name>
</gene>
<comment type="caution">
    <text evidence="2">The sequence shown here is derived from an EMBL/GenBank/DDBJ whole genome shotgun (WGS) entry which is preliminary data.</text>
</comment>
<reference evidence="2 3" key="1">
    <citation type="submission" date="2021-06" db="EMBL/GenBank/DDBJ databases">
        <title>Caerostris extrusa draft genome.</title>
        <authorList>
            <person name="Kono N."/>
            <person name="Arakawa K."/>
        </authorList>
    </citation>
    <scope>NUCLEOTIDE SEQUENCE [LARGE SCALE GENOMIC DNA]</scope>
</reference>
<dbReference type="EMBL" id="BPLR01006483">
    <property type="protein sequence ID" value="GIY10165.1"/>
    <property type="molecule type" value="Genomic_DNA"/>
</dbReference>
<organism evidence="2 3">
    <name type="scientific">Caerostris extrusa</name>
    <name type="common">Bark spider</name>
    <name type="synonym">Caerostris bankana</name>
    <dbReference type="NCBI Taxonomy" id="172846"/>
    <lineage>
        <taxon>Eukaryota</taxon>
        <taxon>Metazoa</taxon>
        <taxon>Ecdysozoa</taxon>
        <taxon>Arthropoda</taxon>
        <taxon>Chelicerata</taxon>
        <taxon>Arachnida</taxon>
        <taxon>Araneae</taxon>
        <taxon>Araneomorphae</taxon>
        <taxon>Entelegynae</taxon>
        <taxon>Araneoidea</taxon>
        <taxon>Araneidae</taxon>
        <taxon>Caerostris</taxon>
    </lineage>
</organism>
<keyword evidence="3" id="KW-1185">Reference proteome</keyword>
<evidence type="ECO:0000313" key="2">
    <source>
        <dbReference type="EMBL" id="GIY10165.1"/>
    </source>
</evidence>
<evidence type="ECO:0000256" key="1">
    <source>
        <dbReference type="SAM" id="MobiDB-lite"/>
    </source>
</evidence>
<protein>
    <submittedName>
        <fullName evidence="2">Uncharacterized protein</fullName>
    </submittedName>
</protein>